<dbReference type="SUPFAM" id="SSF52540">
    <property type="entry name" value="P-loop containing nucleoside triphosphate hydrolases"/>
    <property type="match status" value="1"/>
</dbReference>
<dbReference type="InterPro" id="IPR009001">
    <property type="entry name" value="Transl_elong_EF1A/Init_IF2_C"/>
</dbReference>
<feature type="domain" description="Tr-type G" evidence="17">
    <location>
        <begin position="22"/>
        <end position="238"/>
    </location>
</feature>
<dbReference type="InterPro" id="IPR054696">
    <property type="entry name" value="GTP-eEF1A_C"/>
</dbReference>
<sequence>MTVHQSTRAFGYEAFLAAHQRKEVLRFITCGSVDDGKSTLIGRLLHDTKQIFDDQVSALERDSRRHGTRGGELDLALLVDGLQAEREQGITIDVAYRFFSTERRSFIVADTPGHVQYTRNMATGASTAEVAVLLVDARKGLSPQTRRHALLVSMLGIRRVVLAVNKMDLIGWSESRFEAILAEFQAFAKDLRFADVTGIPLSAANGDNVVLPGTAAPWYTGAPLLQYLEEVPAHVEEEAAPFRMAVQWVNRPNSDFRGFSGLIASGAVAVGDAVVVAPAGTPSTVARIHTYDGDLERAIAGQSVTLVLADEVDASRGSVITAAAQPPIVSDRLEVRLFWANEAELTPGATYLAKVGTVTANAVVEAVRARIDTETGQGVPADALSANDIGDVTLSLDRKVAVDAYRQNRDTGSLILIDRATTDTAALGLVQAPQASPQGGAKVETRAEVAKAEVTKADIAKADIAKAEVAPAGGGLLGSLRRLFRGSSLALVAGASLLALAGAPAPARAQALLNVSYDPTRELYRAIDAAFAKEWKAKTGETVTVRASHGGSGAQARSVIDGLPADVVTLALASDIDAIAARSKKLPADWQKRLPNNSTPYTSTIVFLVRKGNPKAIKDWDDLVKPGIQVITPNPKTSGGARWNYLAAYAYALSKNNNDDAKAKDFVTALFKNVPVLDTGARGATTTFVQRGLGDVLVAWENEAFLADEEFGKGKFDIIVPSLSILAEPPVALIDANVDQKGTRRQAEAYLQFLYTPEAQAIIAKNFYRPRDESAAAKEDLGRFPKLKLVTIDDTFGGWAKAQKTHFDDGGVFDAILKSRQ</sequence>
<dbReference type="GO" id="GO:1901681">
    <property type="term" value="F:sulfur compound binding"/>
    <property type="evidence" value="ECO:0007669"/>
    <property type="project" value="InterPro"/>
</dbReference>
<evidence type="ECO:0000256" key="14">
    <source>
        <dbReference type="ARBA" id="ARBA00024872"/>
    </source>
</evidence>
<evidence type="ECO:0000256" key="2">
    <source>
        <dbReference type="ARBA" id="ARBA00002357"/>
    </source>
</evidence>
<keyword evidence="11" id="KW-0574">Periplasm</keyword>
<dbReference type="PANTHER" id="PTHR30368">
    <property type="entry name" value="SULFATE-BINDING PROTEIN"/>
    <property type="match status" value="1"/>
</dbReference>
<dbReference type="CDD" id="cd04095">
    <property type="entry name" value="CysN_NoDQ_III"/>
    <property type="match status" value="1"/>
</dbReference>
<dbReference type="EC" id="2.7.7.4" evidence="16"/>
<dbReference type="GO" id="GO:1902358">
    <property type="term" value="P:sulfate transmembrane transport"/>
    <property type="evidence" value="ECO:0007669"/>
    <property type="project" value="InterPro"/>
</dbReference>
<dbReference type="GO" id="GO:0003924">
    <property type="term" value="F:GTPase activity"/>
    <property type="evidence" value="ECO:0007669"/>
    <property type="project" value="InterPro"/>
</dbReference>
<dbReference type="Gene3D" id="2.40.30.10">
    <property type="entry name" value="Translation factors"/>
    <property type="match status" value="2"/>
</dbReference>
<evidence type="ECO:0000256" key="10">
    <source>
        <dbReference type="ARBA" id="ARBA00022741"/>
    </source>
</evidence>
<dbReference type="HAMAP" id="MF_00062">
    <property type="entry name" value="Sulf_adenylyltr_sub1"/>
    <property type="match status" value="1"/>
</dbReference>
<comment type="similarity">
    <text evidence="16">Belongs to the TRAFAC class translation factor GTPase superfamily. Classic translation factor GTPase family. CysN/NodQ subfamily.</text>
</comment>
<accession>A0A2U8WVZ0</accession>
<reference evidence="18 19" key="1">
    <citation type="submission" date="2018-05" db="EMBL/GenBank/DDBJ databases">
        <title>Complete Genome Sequence of Methylobacterium sp. 17Sr1-28.</title>
        <authorList>
            <person name="Srinivasan S."/>
        </authorList>
    </citation>
    <scope>NUCLEOTIDE SEQUENCE [LARGE SCALE GENOMIC DNA]</scope>
    <source>
        <strain evidence="18 19">17Sr1-28</strain>
    </source>
</reference>
<dbReference type="PROSITE" id="PS00301">
    <property type="entry name" value="G_TR_1"/>
    <property type="match status" value="1"/>
</dbReference>
<dbReference type="PANTHER" id="PTHR30368:SF2">
    <property type="entry name" value="SULFATE-BINDING PROTEIN"/>
    <property type="match status" value="1"/>
</dbReference>
<keyword evidence="7 16" id="KW-0808">Transferase</keyword>
<keyword evidence="19" id="KW-1185">Reference proteome</keyword>
<feature type="binding site" evidence="16">
    <location>
        <begin position="31"/>
        <end position="38"/>
    </location>
    <ligand>
        <name>GTP</name>
        <dbReference type="ChEBI" id="CHEBI:37565"/>
    </ligand>
</feature>
<evidence type="ECO:0000256" key="15">
    <source>
        <dbReference type="ARBA" id="ARBA00049370"/>
    </source>
</evidence>
<dbReference type="UniPathway" id="UPA00140">
    <property type="reaction ID" value="UER00204"/>
</dbReference>
<evidence type="ECO:0000256" key="6">
    <source>
        <dbReference type="ARBA" id="ARBA00022448"/>
    </source>
</evidence>
<dbReference type="GO" id="GO:0070814">
    <property type="term" value="P:hydrogen sulfide biosynthetic process"/>
    <property type="evidence" value="ECO:0007669"/>
    <property type="project" value="UniProtKB-UniRule"/>
</dbReference>
<dbReference type="Pfam" id="PF22594">
    <property type="entry name" value="GTP-eEF1A_C"/>
    <property type="match status" value="1"/>
</dbReference>
<comment type="similarity">
    <text evidence="4">Belongs to the prokaryotic sulfate-binding protein family.</text>
</comment>
<organism evidence="18 19">
    <name type="scientific">Methylobacterium terrae</name>
    <dbReference type="NCBI Taxonomy" id="2202827"/>
    <lineage>
        <taxon>Bacteria</taxon>
        <taxon>Pseudomonadati</taxon>
        <taxon>Pseudomonadota</taxon>
        <taxon>Alphaproteobacteria</taxon>
        <taxon>Hyphomicrobiales</taxon>
        <taxon>Methylobacteriaceae</taxon>
        <taxon>Methylobacterium</taxon>
    </lineage>
</organism>
<comment type="catalytic activity">
    <reaction evidence="1">
        <text>adenosine 5'-phosphosulfate + ATP = 3'-phosphoadenylyl sulfate + ADP + H(+)</text>
        <dbReference type="Rhea" id="RHEA:24152"/>
        <dbReference type="ChEBI" id="CHEBI:15378"/>
        <dbReference type="ChEBI" id="CHEBI:30616"/>
        <dbReference type="ChEBI" id="CHEBI:58243"/>
        <dbReference type="ChEBI" id="CHEBI:58339"/>
        <dbReference type="ChEBI" id="CHEBI:456216"/>
        <dbReference type="EC" id="2.7.1.25"/>
    </reaction>
</comment>
<dbReference type="NCBIfam" id="TIGR00971">
    <property type="entry name" value="3a0106s03"/>
    <property type="match status" value="1"/>
</dbReference>
<dbReference type="CDD" id="cd04166">
    <property type="entry name" value="CysN_ATPS"/>
    <property type="match status" value="1"/>
</dbReference>
<dbReference type="GO" id="GO:0042597">
    <property type="term" value="C:periplasmic space"/>
    <property type="evidence" value="ECO:0007669"/>
    <property type="project" value="UniProtKB-SubCell"/>
</dbReference>
<dbReference type="Gene3D" id="3.40.50.300">
    <property type="entry name" value="P-loop containing nucleotide triphosphate hydrolases"/>
    <property type="match status" value="1"/>
</dbReference>
<keyword evidence="13 16" id="KW-0342">GTP-binding</keyword>
<dbReference type="NCBIfam" id="TIGR02034">
    <property type="entry name" value="CysN"/>
    <property type="match status" value="1"/>
</dbReference>
<dbReference type="InterPro" id="IPR044138">
    <property type="entry name" value="CysN_II"/>
</dbReference>
<comment type="catalytic activity">
    <reaction evidence="15 16">
        <text>sulfate + ATP + H(+) = adenosine 5'-phosphosulfate + diphosphate</text>
        <dbReference type="Rhea" id="RHEA:18133"/>
        <dbReference type="ChEBI" id="CHEBI:15378"/>
        <dbReference type="ChEBI" id="CHEBI:16189"/>
        <dbReference type="ChEBI" id="CHEBI:30616"/>
        <dbReference type="ChEBI" id="CHEBI:33019"/>
        <dbReference type="ChEBI" id="CHEBI:58243"/>
        <dbReference type="EC" id="2.7.7.4"/>
    </reaction>
</comment>
<comment type="pathway">
    <text evidence="16">Sulfur metabolism; hydrogen sulfide biosynthesis; sulfite from sulfate: step 1/3.</text>
</comment>
<dbReference type="NCBIfam" id="NF008022">
    <property type="entry name" value="PRK10752.1"/>
    <property type="match status" value="1"/>
</dbReference>
<dbReference type="GO" id="GO:0005524">
    <property type="term" value="F:ATP binding"/>
    <property type="evidence" value="ECO:0007669"/>
    <property type="project" value="UniProtKB-KW"/>
</dbReference>
<dbReference type="CDD" id="cd03695">
    <property type="entry name" value="CysN_NodQ_II"/>
    <property type="match status" value="1"/>
</dbReference>
<dbReference type="Proteomes" id="UP000245444">
    <property type="component" value="Chromosome"/>
</dbReference>
<dbReference type="InterPro" id="IPR005669">
    <property type="entry name" value="Thiosulph/SO4-bd"/>
</dbReference>
<dbReference type="SUPFAM" id="SSF53850">
    <property type="entry name" value="Periplasmic binding protein-like II"/>
    <property type="match status" value="1"/>
</dbReference>
<dbReference type="GO" id="GO:0140104">
    <property type="term" value="F:molecular carrier activity"/>
    <property type="evidence" value="ECO:0007669"/>
    <property type="project" value="InterPro"/>
</dbReference>
<feature type="binding site" evidence="16">
    <location>
        <begin position="110"/>
        <end position="114"/>
    </location>
    <ligand>
        <name>GTP</name>
        <dbReference type="ChEBI" id="CHEBI:37565"/>
    </ligand>
</feature>
<comment type="subunit">
    <text evidence="16">Heterodimer composed of CysD, the smaller subunit, and CysN.</text>
</comment>
<evidence type="ECO:0000256" key="16">
    <source>
        <dbReference type="HAMAP-Rule" id="MF_00062"/>
    </source>
</evidence>
<comment type="function">
    <text evidence="14">Proposed to provide activated sulfate for transfer to Nod factor. ATP sulfurylase may be the GTPase, regulating ATP sulfurylase activity.</text>
</comment>
<dbReference type="OrthoDB" id="9804504at2"/>
<keyword evidence="12 16" id="KW-0067">ATP-binding</keyword>
<dbReference type="PROSITE" id="PS51722">
    <property type="entry name" value="G_TR_2"/>
    <property type="match status" value="1"/>
</dbReference>
<keyword evidence="6" id="KW-0813">Transport</keyword>
<dbReference type="InterPro" id="IPR041757">
    <property type="entry name" value="CysN_GTP-bd"/>
</dbReference>
<dbReference type="EMBL" id="CP029553">
    <property type="protein sequence ID" value="AWN49610.1"/>
    <property type="molecule type" value="Genomic_DNA"/>
</dbReference>
<dbReference type="InterPro" id="IPR011779">
    <property type="entry name" value="SO4_adenylTrfase_lsu"/>
</dbReference>
<dbReference type="NCBIfam" id="NF008106">
    <property type="entry name" value="PRK10852.1"/>
    <property type="match status" value="1"/>
</dbReference>
<dbReference type="Pfam" id="PF00009">
    <property type="entry name" value="GTP_EFTU"/>
    <property type="match status" value="1"/>
</dbReference>
<evidence type="ECO:0000256" key="4">
    <source>
        <dbReference type="ARBA" id="ARBA00006099"/>
    </source>
</evidence>
<dbReference type="InterPro" id="IPR009000">
    <property type="entry name" value="Transl_B-barrel_sf"/>
</dbReference>
<comment type="function">
    <text evidence="2">APS kinase catalyzes the synthesis of activated sulfate.</text>
</comment>
<dbReference type="PRINTS" id="PR00315">
    <property type="entry name" value="ELONGATNFCT"/>
</dbReference>
<evidence type="ECO:0000256" key="13">
    <source>
        <dbReference type="ARBA" id="ARBA00023134"/>
    </source>
</evidence>
<evidence type="ECO:0000256" key="7">
    <source>
        <dbReference type="ARBA" id="ARBA00022679"/>
    </source>
</evidence>
<comment type="function">
    <text evidence="16">With CysD forms the ATP sulfurylase (ATPS) that catalyzes the adenylation of sulfate producing adenosine 5'-phosphosulfate (APS) and diphosphate, the first enzymatic step in sulfur assimilation pathway. APS synthesis involves the formation of a high-energy phosphoric-sulfuric acid anhydride bond driven by GTP hydrolysis by CysN coupled to ATP hydrolysis by CysD.</text>
</comment>
<evidence type="ECO:0000313" key="18">
    <source>
        <dbReference type="EMBL" id="AWN49610.1"/>
    </source>
</evidence>
<evidence type="ECO:0000256" key="9">
    <source>
        <dbReference type="ARBA" id="ARBA00022729"/>
    </source>
</evidence>
<dbReference type="GO" id="GO:0005525">
    <property type="term" value="F:GTP binding"/>
    <property type="evidence" value="ECO:0007669"/>
    <property type="project" value="UniProtKB-UniRule"/>
</dbReference>
<dbReference type="SUPFAM" id="SSF50447">
    <property type="entry name" value="Translation proteins"/>
    <property type="match status" value="1"/>
</dbReference>
<dbReference type="SUPFAM" id="SSF50465">
    <property type="entry name" value="EF-Tu/eEF-1alpha/eIF2-gamma C-terminal domain"/>
    <property type="match status" value="1"/>
</dbReference>
<dbReference type="InterPro" id="IPR000795">
    <property type="entry name" value="T_Tr_GTP-bd_dom"/>
</dbReference>
<name>A0A2U8WVZ0_9HYPH</name>
<comment type="subcellular location">
    <subcellularLocation>
        <location evidence="3">Periplasm</location>
    </subcellularLocation>
</comment>
<dbReference type="NCBIfam" id="NF003478">
    <property type="entry name" value="PRK05124.1"/>
    <property type="match status" value="1"/>
</dbReference>
<keyword evidence="8 16" id="KW-0548">Nucleotidyltransferase</keyword>
<dbReference type="InterPro" id="IPR044139">
    <property type="entry name" value="CysN_NoDQ_III"/>
</dbReference>
<dbReference type="InterPro" id="IPR034408">
    <property type="entry name" value="Sulphate/thiosulphate_BS"/>
</dbReference>
<evidence type="ECO:0000256" key="5">
    <source>
        <dbReference type="ARBA" id="ARBA00011760"/>
    </source>
</evidence>
<protein>
    <recommendedName>
        <fullName evidence="16">Sulfate adenylyltransferase subunit 1</fullName>
        <ecNumber evidence="16">2.7.7.4</ecNumber>
    </recommendedName>
    <alternativeName>
        <fullName evidence="16">ATP-sulfurylase large subunit</fullName>
    </alternativeName>
    <alternativeName>
        <fullName evidence="16">Sulfate adenylate transferase</fullName>
        <shortName evidence="16">SAT</shortName>
    </alternativeName>
</protein>
<evidence type="ECO:0000313" key="19">
    <source>
        <dbReference type="Proteomes" id="UP000245444"/>
    </source>
</evidence>
<dbReference type="GO" id="GO:0004020">
    <property type="term" value="F:adenylylsulfate kinase activity"/>
    <property type="evidence" value="ECO:0007669"/>
    <property type="project" value="UniProtKB-EC"/>
</dbReference>
<dbReference type="PROSITE" id="PS00757">
    <property type="entry name" value="PROK_SULFATE_BIND_2"/>
    <property type="match status" value="1"/>
</dbReference>
<comment type="subunit">
    <text evidence="5">Sulfate-activating enzymes, NodP and NodQ, may be physically associated.</text>
</comment>
<dbReference type="AlphaFoldDB" id="A0A2U8WVZ0"/>
<dbReference type="GO" id="GO:0004781">
    <property type="term" value="F:sulfate adenylyltransferase (ATP) activity"/>
    <property type="evidence" value="ECO:0007669"/>
    <property type="project" value="UniProtKB-UniRule"/>
</dbReference>
<evidence type="ECO:0000259" key="17">
    <source>
        <dbReference type="PROSITE" id="PS51722"/>
    </source>
</evidence>
<dbReference type="CDD" id="cd01005">
    <property type="entry name" value="PBP2_CysP"/>
    <property type="match status" value="1"/>
</dbReference>
<dbReference type="FunFam" id="3.40.50.300:FF:000119">
    <property type="entry name" value="Sulfate adenylyltransferase subunit 1"/>
    <property type="match status" value="1"/>
</dbReference>
<gene>
    <name evidence="16" type="primary">cysN</name>
    <name evidence="18" type="ORF">DK419_27425</name>
</gene>
<dbReference type="InterPro" id="IPR027417">
    <property type="entry name" value="P-loop_NTPase"/>
</dbReference>
<keyword evidence="9" id="KW-0732">Signal</keyword>
<proteinExistence type="inferred from homology"/>
<keyword evidence="10 16" id="KW-0547">Nucleotide-binding</keyword>
<dbReference type="InterPro" id="IPR031157">
    <property type="entry name" value="G_TR_CS"/>
</dbReference>
<evidence type="ECO:0000256" key="8">
    <source>
        <dbReference type="ARBA" id="ARBA00022695"/>
    </source>
</evidence>
<dbReference type="GO" id="GO:0000103">
    <property type="term" value="P:sulfate assimilation"/>
    <property type="evidence" value="ECO:0007669"/>
    <property type="project" value="UniProtKB-UniRule"/>
</dbReference>
<evidence type="ECO:0000256" key="3">
    <source>
        <dbReference type="ARBA" id="ARBA00004418"/>
    </source>
</evidence>
<dbReference type="Pfam" id="PF13531">
    <property type="entry name" value="SBP_bac_11"/>
    <property type="match status" value="1"/>
</dbReference>
<dbReference type="KEGG" id="mtea:DK419_27425"/>
<evidence type="ECO:0000256" key="12">
    <source>
        <dbReference type="ARBA" id="ARBA00022840"/>
    </source>
</evidence>
<evidence type="ECO:0000256" key="11">
    <source>
        <dbReference type="ARBA" id="ARBA00022764"/>
    </source>
</evidence>
<feature type="binding site" evidence="16">
    <location>
        <begin position="165"/>
        <end position="168"/>
    </location>
    <ligand>
        <name>GTP</name>
        <dbReference type="ChEBI" id="CHEBI:37565"/>
    </ligand>
</feature>
<evidence type="ECO:0000256" key="1">
    <source>
        <dbReference type="ARBA" id="ARBA00001823"/>
    </source>
</evidence>
<dbReference type="Gene3D" id="3.40.190.10">
    <property type="entry name" value="Periplasmic binding protein-like II"/>
    <property type="match status" value="2"/>
</dbReference>